<evidence type="ECO:0000256" key="3">
    <source>
        <dbReference type="ARBA" id="ARBA00022840"/>
    </source>
</evidence>
<name>A0A0M2P000_STACC</name>
<dbReference type="GO" id="GO:0016887">
    <property type="term" value="F:ATP hydrolysis activity"/>
    <property type="evidence" value="ECO:0007669"/>
    <property type="project" value="InterPro"/>
</dbReference>
<keyword evidence="1" id="KW-0813">Transport</keyword>
<dbReference type="GeneID" id="78333203"/>
<gene>
    <name evidence="4" type="ORF">UF66_1499</name>
</gene>
<keyword evidence="3 4" id="KW-0067">ATP-binding</keyword>
<evidence type="ECO:0000256" key="2">
    <source>
        <dbReference type="ARBA" id="ARBA00022741"/>
    </source>
</evidence>
<proteinExistence type="predicted"/>
<dbReference type="Pfam" id="PF00005">
    <property type="entry name" value="ABC_tran"/>
    <property type="match status" value="1"/>
</dbReference>
<dbReference type="PATRIC" id="fig|74704.6.peg.1533"/>
<dbReference type="InterPro" id="IPR003439">
    <property type="entry name" value="ABC_transporter-like_ATP-bd"/>
</dbReference>
<evidence type="ECO:0000313" key="4">
    <source>
        <dbReference type="EMBL" id="KKI65542.1"/>
    </source>
</evidence>
<dbReference type="InterPro" id="IPR027417">
    <property type="entry name" value="P-loop_NTPase"/>
</dbReference>
<dbReference type="InterPro" id="IPR003593">
    <property type="entry name" value="AAA+_ATPase"/>
</dbReference>
<dbReference type="SUPFAM" id="SSF52540">
    <property type="entry name" value="P-loop containing nucleoside triphosphate hydrolases"/>
    <property type="match status" value="1"/>
</dbReference>
<keyword evidence="2" id="KW-0547">Nucleotide-binding</keyword>
<protein>
    <submittedName>
        <fullName evidence="4">YbbL ABC transporter ATP-binding protein</fullName>
    </submittedName>
</protein>
<accession>A0A0M2P000</accession>
<dbReference type="AlphaFoldDB" id="A0A0M2P000"/>
<evidence type="ECO:0000256" key="1">
    <source>
        <dbReference type="ARBA" id="ARBA00022448"/>
    </source>
</evidence>
<dbReference type="RefSeq" id="WP_019470105.1">
    <property type="nucleotide sequence ID" value="NZ_BKAS01000001.1"/>
</dbReference>
<dbReference type="Gene3D" id="3.40.50.300">
    <property type="entry name" value="P-loop containing nucleotide triphosphate hydrolases"/>
    <property type="match status" value="1"/>
</dbReference>
<dbReference type="SMART" id="SM00382">
    <property type="entry name" value="AAA"/>
    <property type="match status" value="1"/>
</dbReference>
<sequence>MLELRNVSYQVDNRQIINNINLKIEAGETIAIVGPSGSGKSTLLRLMNNLISPTEGELYFNNQVYEDISPEKLRMEISYLLQESDLFESTIGDNLAFPAQIRNDKFNRKRAKALLKSVGLGHYNFDTSVNHLSGGERQRVTIARQLMYKPKVLLLDEATSALDVHNSEKIESLIFKLAEEGTTILWITHSNDQSMRHFQKRIRIVDGQIEKEEEL</sequence>
<evidence type="ECO:0000313" key="5">
    <source>
        <dbReference type="Proteomes" id="UP000034455"/>
    </source>
</evidence>
<comment type="caution">
    <text evidence="4">The sequence shown here is derived from an EMBL/GenBank/DDBJ whole genome shotgun (WGS) entry which is preliminary data.</text>
</comment>
<dbReference type="PROSITE" id="PS50893">
    <property type="entry name" value="ABC_TRANSPORTER_2"/>
    <property type="match status" value="1"/>
</dbReference>
<dbReference type="GO" id="GO:0005524">
    <property type="term" value="F:ATP binding"/>
    <property type="evidence" value="ECO:0007669"/>
    <property type="project" value="UniProtKB-KW"/>
</dbReference>
<dbReference type="InterPro" id="IPR017871">
    <property type="entry name" value="ABC_transporter-like_CS"/>
</dbReference>
<dbReference type="Proteomes" id="UP000034455">
    <property type="component" value="Unassembled WGS sequence"/>
</dbReference>
<reference evidence="4 5" key="1">
    <citation type="submission" date="2015-03" db="EMBL/GenBank/DDBJ databases">
        <title>Genome Assembly of Staphylococcus cohnii subsp. cohnii strain G22B2.</title>
        <authorList>
            <person name="Nair G."/>
            <person name="Kaur G."/>
            <person name="Khatri I."/>
            <person name="Singh N.K."/>
            <person name="Sathyabama S."/>
            <person name="Maurya S.K."/>
            <person name="Subramanian S."/>
            <person name="Agrewala J.N."/>
            <person name="Mayilraj S."/>
        </authorList>
    </citation>
    <scope>NUCLEOTIDE SEQUENCE [LARGE SCALE GENOMIC DNA]</scope>
    <source>
        <strain evidence="4 5">G22B2</strain>
    </source>
</reference>
<dbReference type="EMBL" id="LAKJ01000002">
    <property type="protein sequence ID" value="KKI65542.1"/>
    <property type="molecule type" value="Genomic_DNA"/>
</dbReference>
<dbReference type="PANTHER" id="PTHR43423">
    <property type="entry name" value="ABC TRANSPORTER I FAMILY MEMBER 17"/>
    <property type="match status" value="1"/>
</dbReference>
<dbReference type="PANTHER" id="PTHR43423:SF1">
    <property type="entry name" value="ABC TRANSPORTER I FAMILY MEMBER 17"/>
    <property type="match status" value="1"/>
</dbReference>
<dbReference type="PROSITE" id="PS00211">
    <property type="entry name" value="ABC_TRANSPORTER_1"/>
    <property type="match status" value="1"/>
</dbReference>
<organism evidence="4 5">
    <name type="scientific">Staphylococcus cohnii subsp. cohnii</name>
    <dbReference type="NCBI Taxonomy" id="74704"/>
    <lineage>
        <taxon>Bacteria</taxon>
        <taxon>Bacillati</taxon>
        <taxon>Bacillota</taxon>
        <taxon>Bacilli</taxon>
        <taxon>Bacillales</taxon>
        <taxon>Staphylococcaceae</taxon>
        <taxon>Staphylococcus</taxon>
        <taxon>Staphylococcus cohnii species complex</taxon>
    </lineage>
</organism>